<evidence type="ECO:0000313" key="4">
    <source>
        <dbReference type="Proteomes" id="UP001437256"/>
    </source>
</evidence>
<keyword evidence="4" id="KW-1185">Reference proteome</keyword>
<dbReference type="Gene3D" id="1.10.510.10">
    <property type="entry name" value="Transferase(Phosphotransferase) domain 1"/>
    <property type="match status" value="1"/>
</dbReference>
<sequence length="748" mass="82758">MPAASSGAVKGSTRWMAPEMYSLVMGADVDGSAKEKGAKEDKSPRDIYAFACTVLEIMTGKPPFHNLLEAAVLYQVGFRRIKPERPSEGWCPDHIWNLAELCWDGDPLRRPKAKALQGYLQRLIEAGNPSPGDPSFIGYFWPDDLNSSPPTSVPESSVDVMPTAGPSQSPNHVHPYSDLPRDFSPAQQPETPHGGILPPSLPNPRDVALFFQEHEHQIDDAVMNTGFSSPSLQRSKNDDKEWIRVALDELRRASPVFTRALDVLSGVHPALGVTVIAYKINIASFYGHSSLARSVVTLMVRIQETMALLLRLPKLSHPEERSIDGLTVWDRLQGLLVEITADIEGAGQFIEDSFHPWSNKLESDLDKKFIGWQYAIKQAFSYYPPSPNFETAILDAAIPRHANGRALADQDAYTNSLVAEFRNENEWGEANTPSPEAVGNSWMSWSSPDPENLPNRNRRLSNPPGSFEQPWSSQPSNLDAILGPSTAPAKSWSDWTIPPPASEPHSLTNPYEVHPPGHHLLPPMTGGNLSSATSSAPSSMDQYIAACPVPSYPGYPTGFFPHPTPQPASSDTSTQLPRIKVHSWLKHAQNDDEFILDFTTRLFDPRQKPKPPNAPMPGGIPLIHRQTLDVAATQPVLTMMYLVFDEDDFVQPCPIPPRLVLHGSPDGITVRELLKYIYVCLNQPIRRSDWDRLDDHGQRAVSTAFYKRCENGGDMAAGTKIVDYLGKRTKFRGIVEVAKSTFKVSAKL</sequence>
<gene>
    <name evidence="3" type="primary">MRK1_2</name>
    <name evidence="3" type="ORF">AAF712_016202</name>
</gene>
<evidence type="ECO:0000256" key="1">
    <source>
        <dbReference type="SAM" id="MobiDB-lite"/>
    </source>
</evidence>
<protein>
    <submittedName>
        <fullName evidence="3">MAP kinase kinase kinase</fullName>
    </submittedName>
</protein>
<dbReference type="InterPro" id="IPR000719">
    <property type="entry name" value="Prot_kinase_dom"/>
</dbReference>
<evidence type="ECO:0000313" key="3">
    <source>
        <dbReference type="EMBL" id="KAL0057165.1"/>
    </source>
</evidence>
<dbReference type="PROSITE" id="PS50011">
    <property type="entry name" value="PROTEIN_KINASE_DOM"/>
    <property type="match status" value="1"/>
</dbReference>
<dbReference type="PANTHER" id="PTHR44329">
    <property type="entry name" value="SERINE/THREONINE-PROTEIN KINASE TNNI3K-RELATED"/>
    <property type="match status" value="1"/>
</dbReference>
<keyword evidence="3" id="KW-0808">Transferase</keyword>
<feature type="region of interest" description="Disordered" evidence="1">
    <location>
        <begin position="148"/>
        <end position="199"/>
    </location>
</feature>
<feature type="compositionally biased region" description="Low complexity" evidence="1">
    <location>
        <begin position="148"/>
        <end position="160"/>
    </location>
</feature>
<keyword evidence="3" id="KW-0418">Kinase</keyword>
<dbReference type="InterPro" id="IPR051681">
    <property type="entry name" value="Ser/Thr_Kinases-Pseudokinases"/>
</dbReference>
<dbReference type="InterPro" id="IPR001245">
    <property type="entry name" value="Ser-Thr/Tyr_kinase_cat_dom"/>
</dbReference>
<dbReference type="InterPro" id="IPR046522">
    <property type="entry name" value="DUF6699"/>
</dbReference>
<feature type="region of interest" description="Disordered" evidence="1">
    <location>
        <begin position="424"/>
        <end position="509"/>
    </location>
</feature>
<dbReference type="GO" id="GO:0016301">
    <property type="term" value="F:kinase activity"/>
    <property type="evidence" value="ECO:0007669"/>
    <property type="project" value="UniProtKB-KW"/>
</dbReference>
<dbReference type="InterPro" id="IPR011009">
    <property type="entry name" value="Kinase-like_dom_sf"/>
</dbReference>
<reference evidence="3 4" key="1">
    <citation type="submission" date="2024-05" db="EMBL/GenBank/DDBJ databases">
        <title>A draft genome resource for the thread blight pathogen Marasmius tenuissimus strain MS-2.</title>
        <authorList>
            <person name="Yulfo-Soto G.E."/>
            <person name="Baruah I.K."/>
            <person name="Amoako-Attah I."/>
            <person name="Bukari Y."/>
            <person name="Meinhardt L.W."/>
            <person name="Bailey B.A."/>
            <person name="Cohen S.P."/>
        </authorList>
    </citation>
    <scope>NUCLEOTIDE SEQUENCE [LARGE SCALE GENOMIC DNA]</scope>
    <source>
        <strain evidence="3 4">MS-2</strain>
    </source>
</reference>
<comment type="caution">
    <text evidence="3">The sequence shown here is derived from an EMBL/GenBank/DDBJ whole genome shotgun (WGS) entry which is preliminary data.</text>
</comment>
<dbReference type="EMBL" id="JBBXMP010000654">
    <property type="protein sequence ID" value="KAL0057165.1"/>
    <property type="molecule type" value="Genomic_DNA"/>
</dbReference>
<organism evidence="3 4">
    <name type="scientific">Marasmius tenuissimus</name>
    <dbReference type="NCBI Taxonomy" id="585030"/>
    <lineage>
        <taxon>Eukaryota</taxon>
        <taxon>Fungi</taxon>
        <taxon>Dikarya</taxon>
        <taxon>Basidiomycota</taxon>
        <taxon>Agaricomycotina</taxon>
        <taxon>Agaricomycetes</taxon>
        <taxon>Agaricomycetidae</taxon>
        <taxon>Agaricales</taxon>
        <taxon>Marasmiineae</taxon>
        <taxon>Marasmiaceae</taxon>
        <taxon>Marasmius</taxon>
    </lineage>
</organism>
<dbReference type="Proteomes" id="UP001437256">
    <property type="component" value="Unassembled WGS sequence"/>
</dbReference>
<evidence type="ECO:0000259" key="2">
    <source>
        <dbReference type="PROSITE" id="PS50011"/>
    </source>
</evidence>
<dbReference type="SUPFAM" id="SSF56112">
    <property type="entry name" value="Protein kinase-like (PK-like)"/>
    <property type="match status" value="1"/>
</dbReference>
<name>A0ABR2Z6A2_9AGAR</name>
<accession>A0ABR2Z6A2</accession>
<feature type="domain" description="Protein kinase" evidence="2">
    <location>
        <begin position="1"/>
        <end position="120"/>
    </location>
</feature>
<dbReference type="Pfam" id="PF07714">
    <property type="entry name" value="PK_Tyr_Ser-Thr"/>
    <property type="match status" value="1"/>
</dbReference>
<proteinExistence type="predicted"/>
<dbReference type="Pfam" id="PF20415">
    <property type="entry name" value="DUF6699"/>
    <property type="match status" value="1"/>
</dbReference>
<feature type="compositionally biased region" description="Low complexity" evidence="1">
    <location>
        <begin position="450"/>
        <end position="464"/>
    </location>
</feature>